<comment type="caution">
    <text evidence="1">The sequence shown here is derived from an EMBL/GenBank/DDBJ whole genome shotgun (WGS) entry which is preliminary data.</text>
</comment>
<proteinExistence type="predicted"/>
<accession>A0A926NVZ4</accession>
<sequence length="133" mass="15741">MIVGYIRKYLQFDTDGISPKEVATLKETYELLNYKYKTQFLDYKETRNLNFIDLAMQANLAGMLMVQKQVKRCFLIFTKSQSRASKMNWNDRQGSDNSYQLRACTILRKDYGKIFIRRKSLIDKIINIFVVTL</sequence>
<evidence type="ECO:0000313" key="1">
    <source>
        <dbReference type="EMBL" id="MBD1395055.1"/>
    </source>
</evidence>
<dbReference type="Proteomes" id="UP000619078">
    <property type="component" value="Unassembled WGS sequence"/>
</dbReference>
<protein>
    <submittedName>
        <fullName evidence="1">Uncharacterized protein</fullName>
    </submittedName>
</protein>
<reference evidence="1" key="1">
    <citation type="submission" date="2020-09" db="EMBL/GenBank/DDBJ databases">
        <title>Novel species of Mucilaginibacter isolated from a glacier on the Tibetan Plateau.</title>
        <authorList>
            <person name="Liu Q."/>
            <person name="Xin Y.-H."/>
        </authorList>
    </citation>
    <scope>NUCLEOTIDE SEQUENCE</scope>
    <source>
        <strain evidence="1">ZB1P21</strain>
    </source>
</reference>
<name>A0A926NVZ4_9SPHI</name>
<organism evidence="1 2">
    <name type="scientific">Mucilaginibacter glaciei</name>
    <dbReference type="NCBI Taxonomy" id="2772109"/>
    <lineage>
        <taxon>Bacteria</taxon>
        <taxon>Pseudomonadati</taxon>
        <taxon>Bacteroidota</taxon>
        <taxon>Sphingobacteriia</taxon>
        <taxon>Sphingobacteriales</taxon>
        <taxon>Sphingobacteriaceae</taxon>
        <taxon>Mucilaginibacter</taxon>
    </lineage>
</organism>
<dbReference type="RefSeq" id="WP_191165305.1">
    <property type="nucleotide sequence ID" value="NZ_JACWMX010000009.1"/>
</dbReference>
<dbReference type="EMBL" id="JACWMX010000009">
    <property type="protein sequence ID" value="MBD1395055.1"/>
    <property type="molecule type" value="Genomic_DNA"/>
</dbReference>
<evidence type="ECO:0000313" key="2">
    <source>
        <dbReference type="Proteomes" id="UP000619078"/>
    </source>
</evidence>
<gene>
    <name evidence="1" type="ORF">IDJ76_18250</name>
</gene>
<dbReference type="AlphaFoldDB" id="A0A926NVZ4"/>
<keyword evidence="2" id="KW-1185">Reference proteome</keyword>